<feature type="domain" description="ABC3 transporter permease C-terminal" evidence="8">
    <location>
        <begin position="83"/>
        <end position="192"/>
    </location>
</feature>
<proteinExistence type="predicted"/>
<keyword evidence="4 7" id="KW-1133">Transmembrane helix</keyword>
<feature type="transmembrane region" description="Helical" evidence="7">
    <location>
        <begin position="223"/>
        <end position="243"/>
    </location>
</feature>
<feature type="transmembrane region" description="Helical" evidence="7">
    <location>
        <begin position="38"/>
        <end position="56"/>
    </location>
</feature>
<dbReference type="PANTHER" id="PTHR46795">
    <property type="entry name" value="ABC TRANSPORTER PERMEASE-RELATED-RELATED"/>
    <property type="match status" value="1"/>
</dbReference>
<dbReference type="AlphaFoldDB" id="D3AJS6"/>
<comment type="subcellular location">
    <subcellularLocation>
        <location evidence="1">Cell membrane</location>
        <topology evidence="1">Multi-pass membrane protein</topology>
    </subcellularLocation>
</comment>
<name>D3AJS6_9FIRM</name>
<keyword evidence="5 7" id="KW-0472">Membrane</keyword>
<dbReference type="RefSeq" id="WP_006774334.1">
    <property type="nucleotide sequence ID" value="NZ_GG667681.1"/>
</dbReference>
<evidence type="ECO:0000259" key="8">
    <source>
        <dbReference type="Pfam" id="PF02687"/>
    </source>
</evidence>
<evidence type="ECO:0000256" key="1">
    <source>
        <dbReference type="ARBA" id="ARBA00004651"/>
    </source>
</evidence>
<feature type="transmembrane region" description="Helical" evidence="7">
    <location>
        <begin position="255"/>
        <end position="288"/>
    </location>
</feature>
<evidence type="ECO:0000313" key="9">
    <source>
        <dbReference type="EMBL" id="EFC97930.1"/>
    </source>
</evidence>
<organism evidence="9 10">
    <name type="scientific">Hungatella hathewayi DSM 13479</name>
    <dbReference type="NCBI Taxonomy" id="566550"/>
    <lineage>
        <taxon>Bacteria</taxon>
        <taxon>Bacillati</taxon>
        <taxon>Bacillota</taxon>
        <taxon>Clostridia</taxon>
        <taxon>Lachnospirales</taxon>
        <taxon>Lachnospiraceae</taxon>
        <taxon>Hungatella</taxon>
    </lineage>
</organism>
<reference evidence="9 10" key="1">
    <citation type="submission" date="2010-01" db="EMBL/GenBank/DDBJ databases">
        <authorList>
            <person name="Weinstock G."/>
            <person name="Sodergren E."/>
            <person name="Clifton S."/>
            <person name="Fulton L."/>
            <person name="Fulton B."/>
            <person name="Courtney L."/>
            <person name="Fronick C."/>
            <person name="Harrison M."/>
            <person name="Strong C."/>
            <person name="Farmer C."/>
            <person name="Delahaunty K."/>
            <person name="Markovic C."/>
            <person name="Hall O."/>
            <person name="Minx P."/>
            <person name="Tomlinson C."/>
            <person name="Mitreva M."/>
            <person name="Nelson J."/>
            <person name="Hou S."/>
            <person name="Wollam A."/>
            <person name="Pepin K.H."/>
            <person name="Johnson M."/>
            <person name="Bhonagiri V."/>
            <person name="Nash W.E."/>
            <person name="Warren W."/>
            <person name="Chinwalla A."/>
            <person name="Mardis E.R."/>
            <person name="Wilson R.K."/>
        </authorList>
    </citation>
    <scope>NUCLEOTIDE SEQUENCE [LARGE SCALE GENOMIC DNA]</scope>
    <source>
        <strain evidence="9 10">DSM 13479</strain>
    </source>
</reference>
<feature type="transmembrane region" description="Helical" evidence="7">
    <location>
        <begin position="177"/>
        <end position="195"/>
    </location>
</feature>
<sequence>MSFKKKVPQDNRTYGKSKLSPVFFDMAFKNVRKSARDYLIYFFTIALGVALFYSFNSIGKQFSVLKIPDTLSYISFTVSSMAVISVFVCLIIGFLIVYANRFLLKRRKKEIGIYMTLGMSERNISDLLMLETLLIGIFAVAVGIPIGILVSQGLMIFSAQMLNIPMKQAKLFISQEAIAGSILFFFVLFAVVHLFNKKEIRKLKLIELLKAEKQNEAIKTNGFVSILSFFLSVFLTLAGYYFLFYDPLQNMMNALVFGILLISVGTILFFFSVSAILLSVFGNIKSYYYRGLNMFVLRQLSSRIKSSGLSMAVICILLFLSAASMAVGPILGKSSVKGTDQAMPYDAELVRNYPGSYQDYGKENDPWVNLDSSDQNDGWDQSDGWNQNDGWDQSDGWDQNDGWDQSDGWNQNENLDQQWGTADVSGSNEMVENSALWEGSLTENLQRLGFPLSDIFKECGELTIYFSDDLKEQAFLVEGYPRKESEKGFGNFTIGIVGVEEYNRMMELQEKEGISLGENEFAITYNMSEYGGIYQYYANNHKKPLRINGYDLNLKEDGVYVRTMGIENVLMNNGTVIVPEKVLSGLAANRTMLNGNFKDENTGYTKFVEAVRALNTNLIWTTRQDTFVEVTMANILLSYVGLYLGICFIITAGAVLALQQLSQTADNQQRFLLLQKLGTKRSMMLKAMRVQIVTYFALPFLLALMHAWVMITYTMNTITNLSLAEQLNYVYLSGGIVLVLYGTYFVGTYLGSRRIVLEVISEKTNRK</sequence>
<evidence type="ECO:0000256" key="7">
    <source>
        <dbReference type="SAM" id="Phobius"/>
    </source>
</evidence>
<feature type="compositionally biased region" description="Polar residues" evidence="6">
    <location>
        <begin position="370"/>
        <end position="391"/>
    </location>
</feature>
<keyword evidence="2" id="KW-1003">Cell membrane</keyword>
<feature type="transmembrane region" description="Helical" evidence="7">
    <location>
        <begin position="132"/>
        <end position="157"/>
    </location>
</feature>
<dbReference type="PANTHER" id="PTHR46795:SF3">
    <property type="entry name" value="ABC TRANSPORTER PERMEASE"/>
    <property type="match status" value="1"/>
</dbReference>
<evidence type="ECO:0000313" key="10">
    <source>
        <dbReference type="Proteomes" id="UP000004968"/>
    </source>
</evidence>
<dbReference type="Pfam" id="PF02687">
    <property type="entry name" value="FtsX"/>
    <property type="match status" value="1"/>
</dbReference>
<feature type="transmembrane region" description="Helical" evidence="7">
    <location>
        <begin position="636"/>
        <end position="658"/>
    </location>
</feature>
<dbReference type="InterPro" id="IPR052536">
    <property type="entry name" value="ABC-4_Integral_Memb_Prot"/>
</dbReference>
<evidence type="ECO:0000256" key="4">
    <source>
        <dbReference type="ARBA" id="ARBA00022989"/>
    </source>
</evidence>
<feature type="transmembrane region" description="Helical" evidence="7">
    <location>
        <begin position="690"/>
        <end position="709"/>
    </location>
</feature>
<feature type="region of interest" description="Disordered" evidence="6">
    <location>
        <begin position="364"/>
        <end position="411"/>
    </location>
</feature>
<dbReference type="InterPro" id="IPR003838">
    <property type="entry name" value="ABC3_permease_C"/>
</dbReference>
<evidence type="ECO:0000256" key="6">
    <source>
        <dbReference type="SAM" id="MobiDB-lite"/>
    </source>
</evidence>
<dbReference type="GeneID" id="93148990"/>
<dbReference type="GO" id="GO:0005886">
    <property type="term" value="C:plasma membrane"/>
    <property type="evidence" value="ECO:0007669"/>
    <property type="project" value="UniProtKB-SubCell"/>
</dbReference>
<dbReference type="HOGENOM" id="CLU_022800_1_1_9"/>
<gene>
    <name evidence="9" type="ORF">CLOSTHATH_03869</name>
</gene>
<dbReference type="EMBL" id="ACIO01000326">
    <property type="protein sequence ID" value="EFC97930.1"/>
    <property type="molecule type" value="Genomic_DNA"/>
</dbReference>
<feature type="transmembrane region" description="Helical" evidence="7">
    <location>
        <begin position="729"/>
        <end position="750"/>
    </location>
</feature>
<feature type="transmembrane region" description="Helical" evidence="7">
    <location>
        <begin position="309"/>
        <end position="331"/>
    </location>
</feature>
<accession>D3AJS6</accession>
<feature type="transmembrane region" description="Helical" evidence="7">
    <location>
        <begin position="76"/>
        <end position="99"/>
    </location>
</feature>
<protein>
    <submittedName>
        <fullName evidence="9">Efflux ABC transporter, permease protein</fullName>
    </submittedName>
</protein>
<evidence type="ECO:0000256" key="5">
    <source>
        <dbReference type="ARBA" id="ARBA00023136"/>
    </source>
</evidence>
<evidence type="ECO:0000256" key="2">
    <source>
        <dbReference type="ARBA" id="ARBA00022475"/>
    </source>
</evidence>
<comment type="caution">
    <text evidence="9">The sequence shown here is derived from an EMBL/GenBank/DDBJ whole genome shotgun (WGS) entry which is preliminary data.</text>
</comment>
<evidence type="ECO:0000256" key="3">
    <source>
        <dbReference type="ARBA" id="ARBA00022692"/>
    </source>
</evidence>
<dbReference type="Proteomes" id="UP000004968">
    <property type="component" value="Unassembled WGS sequence"/>
</dbReference>
<keyword evidence="3 7" id="KW-0812">Transmembrane</keyword>